<dbReference type="PANTHER" id="PTHR39600">
    <property type="entry name" value="PEPTIDASE INHIBITOR I78 FAMILY PROTEIN"/>
    <property type="match status" value="1"/>
</dbReference>
<dbReference type="RefSeq" id="WP_240718844.1">
    <property type="nucleotide sequence ID" value="NZ_JAKVTW010000011.1"/>
</dbReference>
<evidence type="ECO:0000313" key="3">
    <source>
        <dbReference type="EMBL" id="MCH4812515.1"/>
    </source>
</evidence>
<feature type="signal peptide" evidence="2">
    <location>
        <begin position="1"/>
        <end position="31"/>
    </location>
</feature>
<dbReference type="InterPro" id="IPR021719">
    <property type="entry name" value="Prot_inh_I78"/>
</dbReference>
<proteinExistence type="predicted"/>
<comment type="caution">
    <text evidence="3">The sequence shown here is derived from an EMBL/GenBank/DDBJ whole genome shotgun (WGS) entry which is preliminary data.</text>
</comment>
<feature type="region of interest" description="Disordered" evidence="1">
    <location>
        <begin position="35"/>
        <end position="58"/>
    </location>
</feature>
<keyword evidence="2" id="KW-0732">Signal</keyword>
<evidence type="ECO:0000256" key="1">
    <source>
        <dbReference type="SAM" id="MobiDB-lite"/>
    </source>
</evidence>
<accession>A0ABS9S8T9</accession>
<reference evidence="3 4" key="1">
    <citation type="submission" date="2022-03" db="EMBL/GenBank/DDBJ databases">
        <title>Genomic signatures underlying metal tolerance in selected Arctic bacterial isolates.</title>
        <authorList>
            <person name="Thomas F.A."/>
            <person name="Venkatachalam S."/>
            <person name="Krishnan K.P."/>
        </authorList>
    </citation>
    <scope>NUCLEOTIDE SEQUENCE [LARGE SCALE GENOMIC DNA]</scope>
    <source>
        <strain evidence="3 4">HM116</strain>
    </source>
</reference>
<feature type="chain" id="PRO_5047096100" evidence="2">
    <location>
        <begin position="32"/>
        <end position="127"/>
    </location>
</feature>
<keyword evidence="4" id="KW-1185">Reference proteome</keyword>
<dbReference type="Gene3D" id="3.30.10.10">
    <property type="entry name" value="Trypsin Inhibitor V, subunit A"/>
    <property type="match status" value="1"/>
</dbReference>
<dbReference type="PROSITE" id="PS51257">
    <property type="entry name" value="PROKAR_LIPOPROTEIN"/>
    <property type="match status" value="1"/>
</dbReference>
<dbReference type="Pfam" id="PF11720">
    <property type="entry name" value="Inhibitor_I78"/>
    <property type="match status" value="1"/>
</dbReference>
<dbReference type="EMBL" id="JAKVTW010000011">
    <property type="protein sequence ID" value="MCH4812515.1"/>
    <property type="molecule type" value="Genomic_DNA"/>
</dbReference>
<protein>
    <submittedName>
        <fullName evidence="3">I78 family peptidase inhibitor</fullName>
    </submittedName>
</protein>
<gene>
    <name evidence="3" type="ORF">MLE19_14360</name>
</gene>
<dbReference type="Proteomes" id="UP001320609">
    <property type="component" value="Unassembled WGS sequence"/>
</dbReference>
<evidence type="ECO:0000256" key="2">
    <source>
        <dbReference type="SAM" id="SignalP"/>
    </source>
</evidence>
<dbReference type="PANTHER" id="PTHR39600:SF1">
    <property type="entry name" value="PEPTIDASE INHIBITOR I78 FAMILY PROTEIN"/>
    <property type="match status" value="1"/>
</dbReference>
<sequence>MKPCMTLANDLAKFALVGACAVMLTACVSSQMPISPAQDDVDAAPPPPTVEPNGSGNQQAAACNLDAIQYAIGEPFDEAAVSQLQSDSSARQVRVLRPGDMATMDHRPDRLNIHLNDQDVIEEVRCG</sequence>
<organism evidence="3 4">
    <name type="scientific">Vreelandella neptunia</name>
    <dbReference type="NCBI Taxonomy" id="115551"/>
    <lineage>
        <taxon>Bacteria</taxon>
        <taxon>Pseudomonadati</taxon>
        <taxon>Pseudomonadota</taxon>
        <taxon>Gammaproteobacteria</taxon>
        <taxon>Oceanospirillales</taxon>
        <taxon>Halomonadaceae</taxon>
        <taxon>Vreelandella</taxon>
    </lineage>
</organism>
<name>A0ABS9S8T9_9GAMM</name>
<evidence type="ECO:0000313" key="4">
    <source>
        <dbReference type="Proteomes" id="UP001320609"/>
    </source>
</evidence>